<evidence type="ECO:0000313" key="3">
    <source>
        <dbReference type="Proteomes" id="UP001159363"/>
    </source>
</evidence>
<dbReference type="Proteomes" id="UP001159363">
    <property type="component" value="Chromosome 5"/>
</dbReference>
<sequence>MIYTAVVLMTTAGQCRALLPTPTIQQDPRGNPAVKVKKRGRDTGDTITHCYYLNCRGHGCEVVRLLASHLGEQGSVPGGVEPGFSRVGLVPDDAAGLRVFPEISRFPPFFHFAEESGLPVEQCARPYNIRNSLKKCISFVTLQKYFSVLYLYTFQRAELASHLDEPGSIPGWVDPGFSNVGLMPDDAADWRVFSGSPISPALSFQLCSILSSLHHHRISSPRRRETKSPPLNAILRQKASVFDVRFAMFVISVKQLENIFRYAKRYWLRIVSVASCRNVLLNVLVRHAMRRLGKVLLLLCFTHLSYGRYLSIISCIELVIFRGENTKENALPHQKSAEVMCFFVVRSLSWPMKCADEQEGEEITFEMVRGDEKDTLQEDGVLEKEEGTTKDEALKLMSEPAAAVAGQRAPATVAGAADCGQTSLKVVSERRYEAGPPTNLDLQQLDKIYFKRMYTEVAFLIGSDFIRHILDDSPPIADLQGNKKRIPYWLDSTVLCILEPQLYVHWLLLQRVASVTPYLAVWDSLRVSLQVCYWLRGIQGMFSKPRSNYKGIVSDDATGRRVFSGIFHFPRPFIRPLLHTNLSHPRRLSAGNSLRKYKTKIRMYKFVDINSPLVVYSVTEDGDDWTSVLQVVSNTVCTNG</sequence>
<keyword evidence="1" id="KW-0732">Signal</keyword>
<reference evidence="2 3" key="1">
    <citation type="submission" date="2023-02" db="EMBL/GenBank/DDBJ databases">
        <title>LHISI_Scaffold_Assembly.</title>
        <authorList>
            <person name="Stuart O.P."/>
            <person name="Cleave R."/>
            <person name="Magrath M.J.L."/>
            <person name="Mikheyev A.S."/>
        </authorList>
    </citation>
    <scope>NUCLEOTIDE SEQUENCE [LARGE SCALE GENOMIC DNA]</scope>
    <source>
        <strain evidence="2">Daus_M_001</strain>
        <tissue evidence="2">Leg muscle</tissue>
    </source>
</reference>
<gene>
    <name evidence="2" type="ORF">PR048_017475</name>
</gene>
<protein>
    <submittedName>
        <fullName evidence="2">Uncharacterized protein</fullName>
    </submittedName>
</protein>
<accession>A0ABQ9H9P2</accession>
<organism evidence="2 3">
    <name type="scientific">Dryococelus australis</name>
    <dbReference type="NCBI Taxonomy" id="614101"/>
    <lineage>
        <taxon>Eukaryota</taxon>
        <taxon>Metazoa</taxon>
        <taxon>Ecdysozoa</taxon>
        <taxon>Arthropoda</taxon>
        <taxon>Hexapoda</taxon>
        <taxon>Insecta</taxon>
        <taxon>Pterygota</taxon>
        <taxon>Neoptera</taxon>
        <taxon>Polyneoptera</taxon>
        <taxon>Phasmatodea</taxon>
        <taxon>Verophasmatodea</taxon>
        <taxon>Anareolatae</taxon>
        <taxon>Phasmatidae</taxon>
        <taxon>Eurycanthinae</taxon>
        <taxon>Dryococelus</taxon>
    </lineage>
</organism>
<name>A0ABQ9H9P2_9NEOP</name>
<keyword evidence="3" id="KW-1185">Reference proteome</keyword>
<feature type="chain" id="PRO_5045476980" evidence="1">
    <location>
        <begin position="18"/>
        <end position="640"/>
    </location>
</feature>
<proteinExistence type="predicted"/>
<evidence type="ECO:0000256" key="1">
    <source>
        <dbReference type="SAM" id="SignalP"/>
    </source>
</evidence>
<comment type="caution">
    <text evidence="2">The sequence shown here is derived from an EMBL/GenBank/DDBJ whole genome shotgun (WGS) entry which is preliminary data.</text>
</comment>
<evidence type="ECO:0000313" key="2">
    <source>
        <dbReference type="EMBL" id="KAJ8881002.1"/>
    </source>
</evidence>
<dbReference type="EMBL" id="JARBHB010000006">
    <property type="protein sequence ID" value="KAJ8881002.1"/>
    <property type="molecule type" value="Genomic_DNA"/>
</dbReference>
<feature type="signal peptide" evidence="1">
    <location>
        <begin position="1"/>
        <end position="17"/>
    </location>
</feature>